<evidence type="ECO:0000313" key="4">
    <source>
        <dbReference type="RefSeq" id="XP_024947375.1"/>
    </source>
</evidence>
<organism evidence="2 3">
    <name type="scientific">Cephus cinctus</name>
    <name type="common">Wheat stem sawfly</name>
    <dbReference type="NCBI Taxonomy" id="211228"/>
    <lineage>
        <taxon>Eukaryota</taxon>
        <taxon>Metazoa</taxon>
        <taxon>Ecdysozoa</taxon>
        <taxon>Arthropoda</taxon>
        <taxon>Hexapoda</taxon>
        <taxon>Insecta</taxon>
        <taxon>Pterygota</taxon>
        <taxon>Neoptera</taxon>
        <taxon>Endopterygota</taxon>
        <taxon>Hymenoptera</taxon>
        <taxon>Cephoidea</taxon>
        <taxon>Cephidae</taxon>
        <taxon>Cephus</taxon>
    </lineage>
</organism>
<evidence type="ECO:0000313" key="2">
    <source>
        <dbReference type="Proteomes" id="UP000694920"/>
    </source>
</evidence>
<feature type="signal peptide" evidence="1">
    <location>
        <begin position="1"/>
        <end position="17"/>
    </location>
</feature>
<reference evidence="3 4" key="1">
    <citation type="submission" date="2025-04" db="UniProtKB">
        <authorList>
            <consortium name="RefSeq"/>
        </authorList>
    </citation>
    <scope>IDENTIFICATION</scope>
</reference>
<feature type="chain" id="PRO_5044708846" evidence="1">
    <location>
        <begin position="18"/>
        <end position="284"/>
    </location>
</feature>
<keyword evidence="2" id="KW-1185">Reference proteome</keyword>
<proteinExistence type="predicted"/>
<accession>A0AAJ7FUG4</accession>
<dbReference type="Proteomes" id="UP000694920">
    <property type="component" value="Unplaced"/>
</dbReference>
<dbReference type="AlphaFoldDB" id="A0AAJ7FUG4"/>
<dbReference type="RefSeq" id="XP_024947375.1">
    <property type="nucleotide sequence ID" value="XM_025091607.1"/>
</dbReference>
<protein>
    <submittedName>
        <fullName evidence="3 4">Uncharacterized protein LOC107274368</fullName>
    </submittedName>
</protein>
<keyword evidence="1" id="KW-0732">Signal</keyword>
<dbReference type="KEGG" id="ccin:107274368"/>
<evidence type="ECO:0000313" key="3">
    <source>
        <dbReference type="RefSeq" id="XP_015608915.1"/>
    </source>
</evidence>
<sequence length="284" mass="31958">MLVIAVWASLFLAHSSRLLVAGGQQQYAHPLSGQMSVLGGMGFSDKRANMAEPSCEELRAMWRYSKRQSRAAEMTNEIPTYHDPFSYNVWESYMDRSQPSLGYRDGYAVARSRGAGGAPIYGRVIHKAPAGQRLRTGMPDRTRAFEEVTRLYGTINRHPPSPRRRMNFRVGGGSSSSLSQVPQAGSFQHLKELIRTERARELQEQRMAEEMAARAAVLKEISNGNHHSSEEDSRGHFMNSLQPYQGSKNLNFDYDQSRYVSNIASLGQALSRGDQYGRGEYMLR</sequence>
<dbReference type="RefSeq" id="XP_015608915.1">
    <property type="nucleotide sequence ID" value="XM_015753429.2"/>
</dbReference>
<evidence type="ECO:0000256" key="1">
    <source>
        <dbReference type="SAM" id="SignalP"/>
    </source>
</evidence>
<dbReference type="GeneID" id="107274368"/>
<gene>
    <name evidence="3 4" type="primary">LOC107274368</name>
</gene>
<name>A0AAJ7FUG4_CEPCN</name>